<feature type="transmembrane region" description="Helical" evidence="1">
    <location>
        <begin position="87"/>
        <end position="108"/>
    </location>
</feature>
<keyword evidence="3" id="KW-1185">Reference proteome</keyword>
<keyword evidence="1" id="KW-1133">Transmembrane helix</keyword>
<comment type="caution">
    <text evidence="2">The sequence shown here is derived from an EMBL/GenBank/DDBJ whole genome shotgun (WGS) entry which is preliminary data.</text>
</comment>
<feature type="transmembrane region" description="Helical" evidence="1">
    <location>
        <begin position="12"/>
        <end position="32"/>
    </location>
</feature>
<keyword evidence="1" id="KW-0812">Transmembrane</keyword>
<evidence type="ECO:0000313" key="2">
    <source>
        <dbReference type="EMBL" id="RYM34948.1"/>
    </source>
</evidence>
<protein>
    <submittedName>
        <fullName evidence="2">Uncharacterized protein</fullName>
    </submittedName>
</protein>
<dbReference type="AlphaFoldDB" id="A0A4Q4KP81"/>
<accession>A0A4Q4KP81</accession>
<gene>
    <name evidence="2" type="ORF">ERX46_06130</name>
</gene>
<proteinExistence type="predicted"/>
<dbReference type="RefSeq" id="WP_130092956.1">
    <property type="nucleotide sequence ID" value="NZ_SETE01000002.1"/>
</dbReference>
<evidence type="ECO:0000256" key="1">
    <source>
        <dbReference type="SAM" id="Phobius"/>
    </source>
</evidence>
<organism evidence="2 3">
    <name type="scientific">Brumimicrobium glaciale</name>
    <dbReference type="NCBI Taxonomy" id="200475"/>
    <lineage>
        <taxon>Bacteria</taxon>
        <taxon>Pseudomonadati</taxon>
        <taxon>Bacteroidota</taxon>
        <taxon>Flavobacteriia</taxon>
        <taxon>Flavobacteriales</taxon>
        <taxon>Crocinitomicaceae</taxon>
        <taxon>Brumimicrobium</taxon>
    </lineage>
</organism>
<feature type="transmembrane region" description="Helical" evidence="1">
    <location>
        <begin position="120"/>
        <end position="142"/>
    </location>
</feature>
<evidence type="ECO:0000313" key="3">
    <source>
        <dbReference type="Proteomes" id="UP000293952"/>
    </source>
</evidence>
<dbReference type="EMBL" id="SETE01000002">
    <property type="protein sequence ID" value="RYM34948.1"/>
    <property type="molecule type" value="Genomic_DNA"/>
</dbReference>
<name>A0A4Q4KP81_9FLAO</name>
<dbReference type="OrthoDB" id="1366304at2"/>
<dbReference type="Proteomes" id="UP000293952">
    <property type="component" value="Unassembled WGS sequence"/>
</dbReference>
<feature type="transmembrane region" description="Helical" evidence="1">
    <location>
        <begin position="52"/>
        <end position="75"/>
    </location>
</feature>
<keyword evidence="1" id="KW-0472">Membrane</keyword>
<sequence>MEKTDKSAILKGAITTGVINAIINGGIQYFLLNDKEVIPISVDAITNTEVTVLGTAVSLAITLSIILTLIGYFTLKGEKVKFFPTAFWLTIKHGFFTFGVITSVAVLWQKYMGTVEVSLIWGLVIIGVITGIVSAVINYLTLKNIQK</sequence>
<reference evidence="2 3" key="1">
    <citation type="submission" date="2019-02" db="EMBL/GenBank/DDBJ databases">
        <title>Genome sequence of the sea-ice species Brumimicrobium glaciale.</title>
        <authorList>
            <person name="Bowman J.P."/>
        </authorList>
    </citation>
    <scope>NUCLEOTIDE SEQUENCE [LARGE SCALE GENOMIC DNA]</scope>
    <source>
        <strain evidence="2 3">IC156</strain>
    </source>
</reference>